<dbReference type="PANTHER" id="PTHR30244">
    <property type="entry name" value="TRANSAMINASE"/>
    <property type="match status" value="1"/>
</dbReference>
<keyword evidence="6" id="KW-0808">Transferase</keyword>
<evidence type="ECO:0000313" key="7">
    <source>
        <dbReference type="Proteomes" id="UP000005522"/>
    </source>
</evidence>
<dbReference type="AlphaFoldDB" id="A0A059ZSX0"/>
<dbReference type="EMBL" id="CP005986">
    <property type="protein sequence ID" value="AIA54715.1"/>
    <property type="molecule type" value="Genomic_DNA"/>
</dbReference>
<proteinExistence type="inferred from homology"/>
<dbReference type="Proteomes" id="UP000005522">
    <property type="component" value="Chromosome"/>
</dbReference>
<dbReference type="eggNOG" id="COG0399">
    <property type="taxonomic scope" value="Bacteria"/>
</dbReference>
<protein>
    <submittedName>
        <fullName evidence="6">DegT/DnrJ/EryC1/StrS aminotransferase</fullName>
    </submittedName>
</protein>
<accession>A0A059ZSX0</accession>
<evidence type="ECO:0000256" key="5">
    <source>
        <dbReference type="RuleBase" id="RU004508"/>
    </source>
</evidence>
<keyword evidence="6" id="KW-0032">Aminotransferase</keyword>
<keyword evidence="1 4" id="KW-0663">Pyridoxal phosphate</keyword>
<dbReference type="Gene3D" id="3.40.640.10">
    <property type="entry name" value="Type I PLP-dependent aspartate aminotransferase-like (Major domain)"/>
    <property type="match status" value="1"/>
</dbReference>
<feature type="modified residue" description="N6-(pyridoxal phosphate)lysine" evidence="4">
    <location>
        <position position="200"/>
    </location>
</feature>
<dbReference type="RefSeq" id="WP_004871120.1">
    <property type="nucleotide sequence ID" value="NZ_CP005986.1"/>
</dbReference>
<dbReference type="CDD" id="cd00616">
    <property type="entry name" value="AHBA_syn"/>
    <property type="match status" value="1"/>
</dbReference>
<comment type="similarity">
    <text evidence="2 5">Belongs to the DegT/DnrJ/EryC1 family.</text>
</comment>
<evidence type="ECO:0000256" key="4">
    <source>
        <dbReference type="PIRSR" id="PIRSR000390-2"/>
    </source>
</evidence>
<name>A0A059ZSX0_ACICK</name>
<dbReference type="Gene3D" id="3.90.1150.10">
    <property type="entry name" value="Aspartate Aminotransferase, domain 1"/>
    <property type="match status" value="1"/>
</dbReference>
<dbReference type="KEGG" id="acz:Acaty_c0838"/>
<dbReference type="GO" id="GO:0008483">
    <property type="term" value="F:transaminase activity"/>
    <property type="evidence" value="ECO:0007669"/>
    <property type="project" value="UniProtKB-KW"/>
</dbReference>
<evidence type="ECO:0000256" key="1">
    <source>
        <dbReference type="ARBA" id="ARBA00022898"/>
    </source>
</evidence>
<dbReference type="SUPFAM" id="SSF53383">
    <property type="entry name" value="PLP-dependent transferases"/>
    <property type="match status" value="1"/>
</dbReference>
<evidence type="ECO:0000313" key="6">
    <source>
        <dbReference type="EMBL" id="AIA54715.1"/>
    </source>
</evidence>
<dbReference type="InterPro" id="IPR000653">
    <property type="entry name" value="DegT/StrS_aminotransferase"/>
</dbReference>
<dbReference type="InterPro" id="IPR015424">
    <property type="entry name" value="PyrdxlP-dep_Trfase"/>
</dbReference>
<dbReference type="GeneID" id="92930872"/>
<dbReference type="InterPro" id="IPR015422">
    <property type="entry name" value="PyrdxlP-dep_Trfase_small"/>
</dbReference>
<evidence type="ECO:0000256" key="3">
    <source>
        <dbReference type="PIRSR" id="PIRSR000390-1"/>
    </source>
</evidence>
<dbReference type="HOGENOM" id="CLU_033332_6_2_6"/>
<sequence length="379" mass="41047">MSGAVNQMESSARPEPIPMVDLRQHYAPLKEAMLAGIGTILDGASFILGEQGRALEAEIAAFIGVGHGIGCASGTDALMLALRALDIGPGDEVIVPTFTFIATAEAVRYVGATPVFVDVDDRYYRIQPEAVAAAITPRTRAIIPVHLYGLGADMPALLELAAAHGVEVIEDCAQSLGATLGGRKLGSLGRLACFSFFPSKNLGGAGDGGMVVTDDAELARRLRGLRNHGSWQTYRHEVLGYNSRLDEIQALILRELFVHIEAYTRGRQQAAEYYREALAGLDLRLPEVPAGQNHVYHQYTIQVRDRDALRAALQAEGIASAIYYPIPGHRQQAFADLAPASCPVAERLSETVLSLPMFPELRRDQVERIATVIRTHLRS</sequence>
<dbReference type="GO" id="GO:0000271">
    <property type="term" value="P:polysaccharide biosynthetic process"/>
    <property type="evidence" value="ECO:0007669"/>
    <property type="project" value="TreeGrafter"/>
</dbReference>
<organism evidence="6 7">
    <name type="scientific">Acidithiobacillus caldus (strain ATCC 51756 / DSM 8584 / KU)</name>
    <dbReference type="NCBI Taxonomy" id="637389"/>
    <lineage>
        <taxon>Bacteria</taxon>
        <taxon>Pseudomonadati</taxon>
        <taxon>Pseudomonadota</taxon>
        <taxon>Acidithiobacillia</taxon>
        <taxon>Acidithiobacillales</taxon>
        <taxon>Acidithiobacillaceae</taxon>
        <taxon>Acidithiobacillus</taxon>
    </lineage>
</organism>
<dbReference type="PIRSF" id="PIRSF000390">
    <property type="entry name" value="PLP_StrS"/>
    <property type="match status" value="1"/>
</dbReference>
<dbReference type="Pfam" id="PF01041">
    <property type="entry name" value="DegT_DnrJ_EryC1"/>
    <property type="match status" value="1"/>
</dbReference>
<reference evidence="6 7" key="1">
    <citation type="journal article" date="2009" name="J. Bacteriol.">
        <title>Draft genome sequence of the extremely acidophilic bacterium Acidithiobacillus caldus ATCC 51756 reveals metabolic versatility in the genus Acidithiobacillus.</title>
        <authorList>
            <person name="Valdes J."/>
            <person name="Quatrini R."/>
            <person name="Hallberg K."/>
            <person name="Dopson M."/>
            <person name="Valenzuela P.D."/>
            <person name="Holmes D.S."/>
        </authorList>
    </citation>
    <scope>NUCLEOTIDE SEQUENCE [LARGE SCALE GENOMIC DNA]</scope>
    <source>
        <strain evidence="7">ATCC 51756 / DSM 8584 / KU</strain>
    </source>
</reference>
<dbReference type="InterPro" id="IPR015421">
    <property type="entry name" value="PyrdxlP-dep_Trfase_major"/>
</dbReference>
<dbReference type="FunFam" id="3.40.640.10:FF:000089">
    <property type="entry name" value="Aminotransferase, DegT/DnrJ/EryC1/StrS family"/>
    <property type="match status" value="1"/>
</dbReference>
<feature type="active site" description="Proton acceptor" evidence="3">
    <location>
        <position position="200"/>
    </location>
</feature>
<dbReference type="PANTHER" id="PTHR30244:SF36">
    <property type="entry name" value="3-OXO-GLUCOSE-6-PHOSPHATE:GLUTAMATE AMINOTRANSFERASE"/>
    <property type="match status" value="1"/>
</dbReference>
<evidence type="ECO:0000256" key="2">
    <source>
        <dbReference type="ARBA" id="ARBA00037999"/>
    </source>
</evidence>
<dbReference type="GO" id="GO:0030170">
    <property type="term" value="F:pyridoxal phosphate binding"/>
    <property type="evidence" value="ECO:0007669"/>
    <property type="project" value="TreeGrafter"/>
</dbReference>
<gene>
    <name evidence="6" type="ORF">Acaty_c0838</name>
</gene>